<dbReference type="Gene3D" id="3.40.50.10090">
    <property type="match status" value="2"/>
</dbReference>
<dbReference type="InterPro" id="IPR036108">
    <property type="entry name" value="4pyrrol_syn_uPrphyn_synt_sf"/>
</dbReference>
<feature type="domain" description="Tetrapyrrole biosynthesis uroporphyrinogen III synthase" evidence="9">
    <location>
        <begin position="20"/>
        <end position="254"/>
    </location>
</feature>
<dbReference type="PANTHER" id="PTHR38042:SF1">
    <property type="entry name" value="UROPORPHYRINOGEN-III SYNTHASE, CHLOROPLASTIC"/>
    <property type="match status" value="1"/>
</dbReference>
<dbReference type="SUPFAM" id="SSF69618">
    <property type="entry name" value="HemD-like"/>
    <property type="match status" value="1"/>
</dbReference>
<organism evidence="10">
    <name type="scientific">hydrothermal vent metagenome</name>
    <dbReference type="NCBI Taxonomy" id="652676"/>
    <lineage>
        <taxon>unclassified sequences</taxon>
        <taxon>metagenomes</taxon>
        <taxon>ecological metagenomes</taxon>
    </lineage>
</organism>
<keyword evidence="4 10" id="KW-0456">Lyase</keyword>
<evidence type="ECO:0000256" key="6">
    <source>
        <dbReference type="ARBA" id="ARBA00031702"/>
    </source>
</evidence>
<comment type="pathway">
    <text evidence="1">Porphyrin-containing compound metabolism; protoporphyrin-IX biosynthesis; coproporphyrinogen-III from 5-aminolevulinate: step 3/4.</text>
</comment>
<evidence type="ECO:0000259" key="9">
    <source>
        <dbReference type="Pfam" id="PF02602"/>
    </source>
</evidence>
<dbReference type="AlphaFoldDB" id="A0A3B0XKJ2"/>
<dbReference type="EC" id="4.2.1.75" evidence="3"/>
<evidence type="ECO:0000256" key="7">
    <source>
        <dbReference type="ARBA" id="ARBA00032649"/>
    </source>
</evidence>
<name>A0A3B0XKJ2_9ZZZZ</name>
<proteinExistence type="inferred from homology"/>
<evidence type="ECO:0000256" key="8">
    <source>
        <dbReference type="ARBA" id="ARBA00048617"/>
    </source>
</evidence>
<evidence type="ECO:0000256" key="3">
    <source>
        <dbReference type="ARBA" id="ARBA00013109"/>
    </source>
</evidence>
<dbReference type="InterPro" id="IPR003754">
    <property type="entry name" value="4pyrrol_synth_uPrphyn_synth"/>
</dbReference>
<evidence type="ECO:0000256" key="5">
    <source>
        <dbReference type="ARBA" id="ARBA00023244"/>
    </source>
</evidence>
<accession>A0A3B0XKJ2</accession>
<comment type="similarity">
    <text evidence="2">Belongs to the uroporphyrinogen-III synthase family.</text>
</comment>
<reference evidence="10" key="1">
    <citation type="submission" date="2018-06" db="EMBL/GenBank/DDBJ databases">
        <authorList>
            <person name="Zhirakovskaya E."/>
        </authorList>
    </citation>
    <scope>NUCLEOTIDE SEQUENCE</scope>
</reference>
<evidence type="ECO:0000256" key="4">
    <source>
        <dbReference type="ARBA" id="ARBA00023239"/>
    </source>
</evidence>
<dbReference type="GO" id="GO:0004852">
    <property type="term" value="F:uroporphyrinogen-III synthase activity"/>
    <property type="evidence" value="ECO:0007669"/>
    <property type="project" value="UniProtKB-EC"/>
</dbReference>
<keyword evidence="5" id="KW-0627">Porphyrin biosynthesis</keyword>
<dbReference type="PANTHER" id="PTHR38042">
    <property type="entry name" value="UROPORPHYRINOGEN-III SYNTHASE, CHLOROPLASTIC"/>
    <property type="match status" value="1"/>
</dbReference>
<sequence length="261" mass="28860">MNVENPIVLVTRPVEQGLAFIKRIKEKGINAKAFPCIEIQAVDLNESLTGVLNSLREYDLIIFISANAVQHGARVLAQYDLKPASITTKIATIGKATLDAAVQIGFDVTISPDNGFNSEALLALGICQQKHIKDKRCLIFRGVGGLETLATELKKRGAQVDYAEVYQRSKPEHDLYLSRFELSRDWLQFNISVITATSNESIQNLYDMIVAPGKKDMLETKLVVASRRGVELAQSLGFISIQCAQSAMNQHMLQALEIELN</sequence>
<evidence type="ECO:0000256" key="1">
    <source>
        <dbReference type="ARBA" id="ARBA00004772"/>
    </source>
</evidence>
<comment type="catalytic activity">
    <reaction evidence="8">
        <text>hydroxymethylbilane = uroporphyrinogen III + H2O</text>
        <dbReference type="Rhea" id="RHEA:18965"/>
        <dbReference type="ChEBI" id="CHEBI:15377"/>
        <dbReference type="ChEBI" id="CHEBI:57308"/>
        <dbReference type="ChEBI" id="CHEBI:57845"/>
        <dbReference type="EC" id="4.2.1.75"/>
    </reaction>
</comment>
<dbReference type="InterPro" id="IPR039793">
    <property type="entry name" value="UROS/Hem4"/>
</dbReference>
<evidence type="ECO:0000313" key="10">
    <source>
        <dbReference type="EMBL" id="VAW56886.1"/>
    </source>
</evidence>
<gene>
    <name evidence="10" type="ORF">MNBD_GAMMA07-2671</name>
</gene>
<dbReference type="CDD" id="cd06578">
    <property type="entry name" value="HemD"/>
    <property type="match status" value="1"/>
</dbReference>
<protein>
    <recommendedName>
        <fullName evidence="3">uroporphyrinogen-III synthase</fullName>
        <ecNumber evidence="3">4.2.1.75</ecNumber>
    </recommendedName>
    <alternativeName>
        <fullName evidence="7">Hydroxymethylbilane hydrolyase [cyclizing]</fullName>
    </alternativeName>
    <alternativeName>
        <fullName evidence="6">Uroporphyrinogen-III cosynthase</fullName>
    </alternativeName>
</protein>
<dbReference type="GO" id="GO:0006780">
    <property type="term" value="P:uroporphyrinogen III biosynthetic process"/>
    <property type="evidence" value="ECO:0007669"/>
    <property type="project" value="InterPro"/>
</dbReference>
<evidence type="ECO:0000256" key="2">
    <source>
        <dbReference type="ARBA" id="ARBA00008133"/>
    </source>
</evidence>
<dbReference type="EMBL" id="UOFF01000294">
    <property type="protein sequence ID" value="VAW56886.1"/>
    <property type="molecule type" value="Genomic_DNA"/>
</dbReference>
<dbReference type="Pfam" id="PF02602">
    <property type="entry name" value="HEM4"/>
    <property type="match status" value="1"/>
</dbReference>